<comment type="caution">
    <text evidence="3">The sequence shown here is derived from an EMBL/GenBank/DDBJ whole genome shotgun (WGS) entry which is preliminary data.</text>
</comment>
<sequence>MKFQCATDDRLDGMDLCYKADHLQENQGIVHLKECPSGQMCHGKLNRCMADPYNMFEGKLPGQSCKHNYQCASGACEVADEAQEKFVCSGMRLGDSCSMDNDCGTGLFCDTARFQCIPLKGLNSQCLRDEECSNSMACSNKQCIPYGTLEDFEQSDNALACRSGFTNDSKCVPSPQIVNKQGPDYRCESPLDTCHYQIPSTSLTFETPCSCGLTPTGASFCPNIYTPTYTTLLRDVTERFSQSCHTSDRANIYECLLPEAQKLGETGVLNEFIIQHFERISNNQVRDNDQCMKKHSQVSQYWDAKANRTIELRATTMQTSASIAKKPSFIVLILCFLAMILMSHR</sequence>
<dbReference type="OrthoDB" id="5950222at2759"/>
<dbReference type="EMBL" id="RRYP01010248">
    <property type="protein sequence ID" value="TNV78504.1"/>
    <property type="molecule type" value="Genomic_DNA"/>
</dbReference>
<name>A0A8J8NQI0_HALGN</name>
<protein>
    <recommendedName>
        <fullName evidence="2">Dickkopf N-terminal cysteine-rich domain-containing protein</fullName>
    </recommendedName>
</protein>
<reference evidence="3" key="1">
    <citation type="submission" date="2019-06" db="EMBL/GenBank/DDBJ databases">
        <authorList>
            <person name="Zheng W."/>
        </authorList>
    </citation>
    <scope>NUCLEOTIDE SEQUENCE</scope>
    <source>
        <strain evidence="3">QDHG01</strain>
    </source>
</reference>
<accession>A0A8J8NQI0</accession>
<keyword evidence="1" id="KW-1133">Transmembrane helix</keyword>
<gene>
    <name evidence="3" type="ORF">FGO68_gene3615</name>
</gene>
<feature type="domain" description="Dickkopf N-terminal cysteine-rich" evidence="2">
    <location>
        <begin position="96"/>
        <end position="144"/>
    </location>
</feature>
<dbReference type="Pfam" id="PF04706">
    <property type="entry name" value="Dickkopf_N"/>
    <property type="match status" value="1"/>
</dbReference>
<proteinExistence type="predicted"/>
<dbReference type="GO" id="GO:0030178">
    <property type="term" value="P:negative regulation of Wnt signaling pathway"/>
    <property type="evidence" value="ECO:0007669"/>
    <property type="project" value="InterPro"/>
</dbReference>
<dbReference type="Proteomes" id="UP000785679">
    <property type="component" value="Unassembled WGS sequence"/>
</dbReference>
<organism evidence="3 4">
    <name type="scientific">Halteria grandinella</name>
    <dbReference type="NCBI Taxonomy" id="5974"/>
    <lineage>
        <taxon>Eukaryota</taxon>
        <taxon>Sar</taxon>
        <taxon>Alveolata</taxon>
        <taxon>Ciliophora</taxon>
        <taxon>Intramacronucleata</taxon>
        <taxon>Spirotrichea</taxon>
        <taxon>Stichotrichia</taxon>
        <taxon>Sporadotrichida</taxon>
        <taxon>Halteriidae</taxon>
        <taxon>Halteria</taxon>
    </lineage>
</organism>
<evidence type="ECO:0000313" key="3">
    <source>
        <dbReference type="EMBL" id="TNV78504.1"/>
    </source>
</evidence>
<evidence type="ECO:0000259" key="2">
    <source>
        <dbReference type="Pfam" id="PF04706"/>
    </source>
</evidence>
<dbReference type="GO" id="GO:0005576">
    <property type="term" value="C:extracellular region"/>
    <property type="evidence" value="ECO:0007669"/>
    <property type="project" value="InterPro"/>
</dbReference>
<evidence type="ECO:0000256" key="1">
    <source>
        <dbReference type="SAM" id="Phobius"/>
    </source>
</evidence>
<evidence type="ECO:0000313" key="4">
    <source>
        <dbReference type="Proteomes" id="UP000785679"/>
    </source>
</evidence>
<keyword evidence="1" id="KW-0472">Membrane</keyword>
<keyword evidence="1" id="KW-0812">Transmembrane</keyword>
<dbReference type="InterPro" id="IPR006796">
    <property type="entry name" value="Dickkopf_N"/>
</dbReference>
<feature type="transmembrane region" description="Helical" evidence="1">
    <location>
        <begin position="327"/>
        <end position="344"/>
    </location>
</feature>
<dbReference type="AlphaFoldDB" id="A0A8J8NQI0"/>
<keyword evidence="4" id="KW-1185">Reference proteome</keyword>